<feature type="transmembrane region" description="Helical" evidence="7">
    <location>
        <begin position="22"/>
        <end position="46"/>
    </location>
</feature>
<comment type="subcellular location">
    <subcellularLocation>
        <location evidence="2">Cell membrane</location>
        <topology evidence="2">Single-pass type II membrane protein</topology>
    </subcellularLocation>
    <subcellularLocation>
        <location evidence="7">Membrane</location>
        <topology evidence="7">Single-pass type II membrane protein</topology>
    </subcellularLocation>
</comment>
<dbReference type="NCBIfam" id="TIGR02227">
    <property type="entry name" value="sigpep_I_bact"/>
    <property type="match status" value="1"/>
</dbReference>
<dbReference type="GO" id="GO:0009003">
    <property type="term" value="F:signal peptidase activity"/>
    <property type="evidence" value="ECO:0007669"/>
    <property type="project" value="UniProtKB-EC"/>
</dbReference>
<proteinExistence type="inferred from homology"/>
<protein>
    <recommendedName>
        <fullName evidence="4 7">Signal peptidase I</fullName>
        <ecNumber evidence="4 7">3.4.21.89</ecNumber>
    </recommendedName>
</protein>
<accession>A0A4R6BP66</accession>
<gene>
    <name evidence="9" type="primary">lepB</name>
    <name evidence="9" type="ORF">ERX37_05075</name>
</gene>
<comment type="similarity">
    <text evidence="3 7">Belongs to the peptidase S26 family.</text>
</comment>
<organism evidence="9 10">
    <name type="scientific">Macrococcus hajekii</name>
    <dbReference type="NCBI Taxonomy" id="198482"/>
    <lineage>
        <taxon>Bacteria</taxon>
        <taxon>Bacillati</taxon>
        <taxon>Bacillota</taxon>
        <taxon>Bacilli</taxon>
        <taxon>Bacillales</taxon>
        <taxon>Staphylococcaceae</taxon>
        <taxon>Macrococcus</taxon>
    </lineage>
</organism>
<dbReference type="PANTHER" id="PTHR43390:SF1">
    <property type="entry name" value="CHLOROPLAST PROCESSING PEPTIDASE"/>
    <property type="match status" value="1"/>
</dbReference>
<feature type="active site" evidence="6">
    <location>
        <position position="50"/>
    </location>
</feature>
<evidence type="ECO:0000256" key="1">
    <source>
        <dbReference type="ARBA" id="ARBA00000677"/>
    </source>
</evidence>
<dbReference type="OrthoDB" id="9802919at2"/>
<dbReference type="InterPro" id="IPR019757">
    <property type="entry name" value="Pept_S26A_signal_pept_1_Lys-AS"/>
</dbReference>
<reference evidence="9 10" key="1">
    <citation type="submission" date="2019-01" db="EMBL/GenBank/DDBJ databases">
        <title>Draft genome sequences of the type strains of six Macrococcus species.</title>
        <authorList>
            <person name="Mazhar S."/>
            <person name="Altermann E."/>
            <person name="Hill C."/>
            <person name="Mcauliffe O."/>
        </authorList>
    </citation>
    <scope>NUCLEOTIDE SEQUENCE [LARGE SCALE GENOMIC DNA]</scope>
    <source>
        <strain evidence="9 10">CCM4809</strain>
    </source>
</reference>
<dbReference type="Proteomes" id="UP000295328">
    <property type="component" value="Unassembled WGS sequence"/>
</dbReference>
<dbReference type="AlphaFoldDB" id="A0A4R6BP66"/>
<dbReference type="InterPro" id="IPR019758">
    <property type="entry name" value="Pept_S26A_signal_pept_1_CS"/>
</dbReference>
<keyword evidence="7" id="KW-0472">Membrane</keyword>
<dbReference type="InterPro" id="IPR000223">
    <property type="entry name" value="Pept_S26A_signal_pept_1"/>
</dbReference>
<comment type="caution">
    <text evidence="9">The sequence shown here is derived from an EMBL/GenBank/DDBJ whole genome shotgun (WGS) entry which is preliminary data.</text>
</comment>
<dbReference type="CDD" id="cd06530">
    <property type="entry name" value="S26_SPase_I"/>
    <property type="match status" value="1"/>
</dbReference>
<dbReference type="GO" id="GO:0004252">
    <property type="term" value="F:serine-type endopeptidase activity"/>
    <property type="evidence" value="ECO:0007669"/>
    <property type="project" value="InterPro"/>
</dbReference>
<dbReference type="GO" id="GO:0005886">
    <property type="term" value="C:plasma membrane"/>
    <property type="evidence" value="ECO:0007669"/>
    <property type="project" value="UniProtKB-SubCell"/>
</dbReference>
<evidence type="ECO:0000256" key="5">
    <source>
        <dbReference type="ARBA" id="ARBA00022801"/>
    </source>
</evidence>
<evidence type="ECO:0000256" key="3">
    <source>
        <dbReference type="ARBA" id="ARBA00009370"/>
    </source>
</evidence>
<dbReference type="RefSeq" id="WP_133429553.1">
    <property type="nucleotide sequence ID" value="NZ_BMCC01000001.1"/>
</dbReference>
<comment type="catalytic activity">
    <reaction evidence="1 7">
        <text>Cleavage of hydrophobic, N-terminal signal or leader sequences from secreted and periplasmic proteins.</text>
        <dbReference type="EC" id="3.4.21.89"/>
    </reaction>
</comment>
<dbReference type="PROSITE" id="PS00760">
    <property type="entry name" value="SPASE_I_2"/>
    <property type="match status" value="1"/>
</dbReference>
<evidence type="ECO:0000256" key="4">
    <source>
        <dbReference type="ARBA" id="ARBA00013208"/>
    </source>
</evidence>
<evidence type="ECO:0000313" key="10">
    <source>
        <dbReference type="Proteomes" id="UP000295328"/>
    </source>
</evidence>
<keyword evidence="7" id="KW-0812">Transmembrane</keyword>
<keyword evidence="7" id="KW-1133">Transmembrane helix</keyword>
<evidence type="ECO:0000256" key="7">
    <source>
        <dbReference type="RuleBase" id="RU362042"/>
    </source>
</evidence>
<evidence type="ECO:0000256" key="2">
    <source>
        <dbReference type="ARBA" id="ARBA00004401"/>
    </source>
</evidence>
<keyword evidence="5 7" id="KW-0378">Hydrolase</keyword>
<evidence type="ECO:0000256" key="6">
    <source>
        <dbReference type="PIRSR" id="PIRSR600223-1"/>
    </source>
</evidence>
<dbReference type="PANTHER" id="PTHR43390">
    <property type="entry name" value="SIGNAL PEPTIDASE I"/>
    <property type="match status" value="1"/>
</dbReference>
<dbReference type="SUPFAM" id="SSF51306">
    <property type="entry name" value="LexA/Signal peptidase"/>
    <property type="match status" value="1"/>
</dbReference>
<dbReference type="InterPro" id="IPR036286">
    <property type="entry name" value="LexA/Signal_pep-like_sf"/>
</dbReference>
<evidence type="ECO:0000259" key="8">
    <source>
        <dbReference type="Pfam" id="PF10502"/>
    </source>
</evidence>
<feature type="active site" evidence="6">
    <location>
        <position position="90"/>
    </location>
</feature>
<dbReference type="EC" id="3.4.21.89" evidence="4 7"/>
<dbReference type="GO" id="GO:0006465">
    <property type="term" value="P:signal peptide processing"/>
    <property type="evidence" value="ECO:0007669"/>
    <property type="project" value="InterPro"/>
</dbReference>
<feature type="domain" description="Peptidase S26" evidence="8">
    <location>
        <begin position="25"/>
        <end position="166"/>
    </location>
</feature>
<dbReference type="Pfam" id="PF10502">
    <property type="entry name" value="Peptidase_S26"/>
    <property type="match status" value="1"/>
</dbReference>
<evidence type="ECO:0000313" key="9">
    <source>
        <dbReference type="EMBL" id="TDM03457.1"/>
    </source>
</evidence>
<dbReference type="InterPro" id="IPR019533">
    <property type="entry name" value="Peptidase_S26"/>
</dbReference>
<dbReference type="PROSITE" id="PS00761">
    <property type="entry name" value="SPASE_I_3"/>
    <property type="match status" value="1"/>
</dbReference>
<dbReference type="Gene3D" id="2.10.109.10">
    <property type="entry name" value="Umud Fragment, subunit A"/>
    <property type="match status" value="1"/>
</dbReference>
<keyword evidence="7" id="KW-0645">Protease</keyword>
<sequence length="175" mass="20082">MVDRQKSGRLLRKEGQVRVKRGLFYVLFIVTWIILFRTFLLGSYIVDGRSMEPTLKNGERAVVNIVADLVRPLKSGDIIFFRMNNETYVKRIAAAPGDYMMLHQGYLYVNGERFSDQQVDYSKLTTISDPVIPEKCYIVLGDNLKDSVDSRAYGCIAERDIMGKVIGHFDFKLNE</sequence>
<keyword evidence="10" id="KW-1185">Reference proteome</keyword>
<dbReference type="PRINTS" id="PR00727">
    <property type="entry name" value="LEADERPTASE"/>
</dbReference>
<dbReference type="EMBL" id="SCWE01000001">
    <property type="protein sequence ID" value="TDM03457.1"/>
    <property type="molecule type" value="Genomic_DNA"/>
</dbReference>
<name>A0A4R6BP66_9STAP</name>